<feature type="non-terminal residue" evidence="3">
    <location>
        <position position="1"/>
    </location>
</feature>
<name>A0A382BBR4_9ZZZZ</name>
<feature type="region of interest" description="Disordered" evidence="1">
    <location>
        <begin position="675"/>
        <end position="694"/>
    </location>
</feature>
<dbReference type="PROSITE" id="PS50022">
    <property type="entry name" value="FA58C_3"/>
    <property type="match status" value="1"/>
</dbReference>
<dbReference type="SUPFAM" id="SSF49785">
    <property type="entry name" value="Galactose-binding domain-like"/>
    <property type="match status" value="2"/>
</dbReference>
<sequence length="694" mass="76171">LTGADCSYIYNTMRASRASGHTCLKSQVLNSKEAAMRTVGSRCGGLWIVAALLCSATAIDAQRTSFRSQSDWEAWTIPSGAAEVSRLGVVRPVEVRKNINSLSNAELFGGGFRGAGSNPGAGSLVFDGDMATGWAPSPERGDEDGWLEIDLGRLVTAERITLEFSAEAPPFEFFRVLLSSGEPGFTNALVPVAGSVVFSFSQSFGFNDLHQITLDFPRGSVRVIRVEVGDVARLAEGSSLVEIALESIGDNIALGLIERGGSISIESDLKDLPQGGQTMVDGDIKTIWSLQTHHAANVGKDLFHALIFDLGAHYWVDQIRIVGEPMNTVVARRNRYGNFFWYQILGSNGSLAPDGTLRWTEIAFQPRLPDNTNVTRNFDHEFPVQKIRYLKHFFPSTEGGQSRDAEDTGGEFNEFGVVSEYQIYGEGFPAEITLTSPILDLGSLKSVSTLEWASESDPGAQVVLRSRTGNELIEETHYYDQKGKEQTKRKWEKTPSSLRGPIVILTEAGDDWSLWSRSYTASGESFRSPSPRRYVQIEARLLSDSPDAAASLSQLSLDVVNPIALTAPGEIYPREARPGVLEDFRYFIRPQFDRNSRGFDRVRLTATVPVTFMDVQVGNESVDVEVELEGNSFVILLPSLIREEQTISFDFNSIVFQSHTRFDVTLENSVLGTEAGQSVEPGNASDEVESETIV</sequence>
<organism evidence="3">
    <name type="scientific">marine metagenome</name>
    <dbReference type="NCBI Taxonomy" id="408172"/>
    <lineage>
        <taxon>unclassified sequences</taxon>
        <taxon>metagenomes</taxon>
        <taxon>ecological metagenomes</taxon>
    </lineage>
</organism>
<protein>
    <recommendedName>
        <fullName evidence="2">F5/8 type C domain-containing protein</fullName>
    </recommendedName>
</protein>
<feature type="domain" description="F5/8 type C" evidence="2">
    <location>
        <begin position="81"/>
        <end position="250"/>
    </location>
</feature>
<dbReference type="InterPro" id="IPR000421">
    <property type="entry name" value="FA58C"/>
</dbReference>
<proteinExistence type="predicted"/>
<evidence type="ECO:0000313" key="3">
    <source>
        <dbReference type="EMBL" id="SVB10981.1"/>
    </source>
</evidence>
<evidence type="ECO:0000259" key="2">
    <source>
        <dbReference type="PROSITE" id="PS50022"/>
    </source>
</evidence>
<reference evidence="3" key="1">
    <citation type="submission" date="2018-05" db="EMBL/GenBank/DDBJ databases">
        <authorList>
            <person name="Lanie J.A."/>
            <person name="Ng W.-L."/>
            <person name="Kazmierczak K.M."/>
            <person name="Andrzejewski T.M."/>
            <person name="Davidsen T.M."/>
            <person name="Wayne K.J."/>
            <person name="Tettelin H."/>
            <person name="Glass J.I."/>
            <person name="Rusch D."/>
            <person name="Podicherti R."/>
            <person name="Tsui H.-C.T."/>
            <person name="Winkler M.E."/>
        </authorList>
    </citation>
    <scope>NUCLEOTIDE SEQUENCE</scope>
</reference>
<dbReference type="InterPro" id="IPR008979">
    <property type="entry name" value="Galactose-bd-like_sf"/>
</dbReference>
<dbReference type="Gene3D" id="2.60.120.260">
    <property type="entry name" value="Galactose-binding domain-like"/>
    <property type="match status" value="2"/>
</dbReference>
<dbReference type="AlphaFoldDB" id="A0A382BBR4"/>
<evidence type="ECO:0000256" key="1">
    <source>
        <dbReference type="SAM" id="MobiDB-lite"/>
    </source>
</evidence>
<gene>
    <name evidence="3" type="ORF">METZ01_LOCUS163835</name>
</gene>
<feature type="non-terminal residue" evidence="3">
    <location>
        <position position="694"/>
    </location>
</feature>
<accession>A0A382BBR4</accession>
<dbReference type="EMBL" id="UINC01028997">
    <property type="protein sequence ID" value="SVB10981.1"/>
    <property type="molecule type" value="Genomic_DNA"/>
</dbReference>